<dbReference type="SUPFAM" id="SSF55874">
    <property type="entry name" value="ATPase domain of HSP90 chaperone/DNA topoisomerase II/histidine kinase"/>
    <property type="match status" value="1"/>
</dbReference>
<dbReference type="EMBL" id="JBCGDP010000019">
    <property type="protein sequence ID" value="MEM0578073.1"/>
    <property type="molecule type" value="Genomic_DNA"/>
</dbReference>
<sequence length="346" mass="40665">MNKSIENKRLFAIGIHLLVWAVLFSLPYLLSSGQSIELQRIIEHFWIPLYIYAVIFYLNYFILINALLFKNKAVLYFVINAAVIAFFIWLNFQIRDFFIENQPKTNLLQPPPIIFFVYIDTLSLLIPLIFSITLRIFERWVKNEAEKKESKNSQLESELQHLKYQLQPHFFFNSLNNIYSLVDISPEKAKENIHSLGTLMRYLLYESNVEKVSLKKEIDFIERYINIMKMRTSDKTVVTSEFPNLTEDLQVAPLLFISLIENAFKHGVSAVHESKIYFSMQIEGSKIIFKSKNSNRKKNNTDKSGSGIGLKNMQKRLELLYHENYTFKTQENGEIFETELEINTKN</sequence>
<dbReference type="Gene3D" id="3.30.565.10">
    <property type="entry name" value="Histidine kinase-like ATPase, C-terminal domain"/>
    <property type="match status" value="1"/>
</dbReference>
<feature type="transmembrane region" description="Helical" evidence="1">
    <location>
        <begin position="112"/>
        <end position="137"/>
    </location>
</feature>
<dbReference type="InterPro" id="IPR010559">
    <property type="entry name" value="Sig_transdc_His_kin_internal"/>
</dbReference>
<proteinExistence type="predicted"/>
<keyword evidence="4" id="KW-1185">Reference proteome</keyword>
<dbReference type="PANTHER" id="PTHR34220">
    <property type="entry name" value="SENSOR HISTIDINE KINASE YPDA"/>
    <property type="match status" value="1"/>
</dbReference>
<organism evidence="3 4">
    <name type="scientific">Flavobacterium polysaccharolyticum</name>
    <dbReference type="NCBI Taxonomy" id="3133148"/>
    <lineage>
        <taxon>Bacteria</taxon>
        <taxon>Pseudomonadati</taxon>
        <taxon>Bacteroidota</taxon>
        <taxon>Flavobacteriia</taxon>
        <taxon>Flavobacteriales</taxon>
        <taxon>Flavobacteriaceae</taxon>
        <taxon>Flavobacterium</taxon>
    </lineage>
</organism>
<evidence type="ECO:0000313" key="3">
    <source>
        <dbReference type="EMBL" id="MEM0578073.1"/>
    </source>
</evidence>
<keyword evidence="1" id="KW-1133">Transmembrane helix</keyword>
<protein>
    <submittedName>
        <fullName evidence="3">Histidine kinase</fullName>
    </submittedName>
</protein>
<dbReference type="RefSeq" id="WP_342692918.1">
    <property type="nucleotide sequence ID" value="NZ_JBCGDP010000019.1"/>
</dbReference>
<feature type="transmembrane region" description="Helical" evidence="1">
    <location>
        <begin position="50"/>
        <end position="69"/>
    </location>
</feature>
<dbReference type="Pfam" id="PF06580">
    <property type="entry name" value="His_kinase"/>
    <property type="match status" value="1"/>
</dbReference>
<gene>
    <name evidence="3" type="ORF">WFZ86_16335</name>
</gene>
<evidence type="ECO:0000256" key="1">
    <source>
        <dbReference type="SAM" id="Phobius"/>
    </source>
</evidence>
<keyword evidence="3" id="KW-0418">Kinase</keyword>
<comment type="caution">
    <text evidence="3">The sequence shown here is derived from an EMBL/GenBank/DDBJ whole genome shotgun (WGS) entry which is preliminary data.</text>
</comment>
<feature type="domain" description="Signal transduction histidine kinase internal region" evidence="2">
    <location>
        <begin position="157"/>
        <end position="235"/>
    </location>
</feature>
<evidence type="ECO:0000313" key="4">
    <source>
        <dbReference type="Proteomes" id="UP001468798"/>
    </source>
</evidence>
<accession>A0ABU9NTR9</accession>
<dbReference type="InterPro" id="IPR050640">
    <property type="entry name" value="Bact_2-comp_sensor_kinase"/>
</dbReference>
<dbReference type="InterPro" id="IPR036890">
    <property type="entry name" value="HATPase_C_sf"/>
</dbReference>
<feature type="transmembrane region" description="Helical" evidence="1">
    <location>
        <begin position="74"/>
        <end position="92"/>
    </location>
</feature>
<feature type="transmembrane region" description="Helical" evidence="1">
    <location>
        <begin position="12"/>
        <end position="30"/>
    </location>
</feature>
<keyword evidence="1" id="KW-0812">Transmembrane</keyword>
<reference evidence="3 4" key="1">
    <citation type="submission" date="2024-03" db="EMBL/GenBank/DDBJ databases">
        <title>Two novel species of the genus Flavobacterium exhibiting potentially degradation of complex polysaccharides.</title>
        <authorList>
            <person name="Lian X."/>
        </authorList>
    </citation>
    <scope>NUCLEOTIDE SEQUENCE [LARGE SCALE GENOMIC DNA]</scope>
    <source>
        <strain evidence="3 4">N6</strain>
    </source>
</reference>
<dbReference type="GO" id="GO:0016301">
    <property type="term" value="F:kinase activity"/>
    <property type="evidence" value="ECO:0007669"/>
    <property type="project" value="UniProtKB-KW"/>
</dbReference>
<name>A0ABU9NTR9_9FLAO</name>
<evidence type="ECO:0000259" key="2">
    <source>
        <dbReference type="Pfam" id="PF06580"/>
    </source>
</evidence>
<keyword evidence="1" id="KW-0472">Membrane</keyword>
<dbReference type="PANTHER" id="PTHR34220:SF7">
    <property type="entry name" value="SENSOR HISTIDINE KINASE YPDA"/>
    <property type="match status" value="1"/>
</dbReference>
<keyword evidence="3" id="KW-0808">Transferase</keyword>
<dbReference type="Proteomes" id="UP001468798">
    <property type="component" value="Unassembled WGS sequence"/>
</dbReference>